<name>A0A9W6W907_9ACTN</name>
<gene>
    <name evidence="9" type="ORF">Afil01_18230</name>
</gene>
<dbReference type="PROSITE" id="PS51892">
    <property type="entry name" value="SUBTILASE"/>
    <property type="match status" value="1"/>
</dbReference>
<comment type="similarity">
    <text evidence="1 5">Belongs to the peptidase S8 family.</text>
</comment>
<dbReference type="RefSeq" id="WP_285662154.1">
    <property type="nucleotide sequence ID" value="NZ_BSTX01000001.1"/>
</dbReference>
<evidence type="ECO:0000259" key="8">
    <source>
        <dbReference type="Pfam" id="PF00082"/>
    </source>
</evidence>
<evidence type="ECO:0000256" key="3">
    <source>
        <dbReference type="ARBA" id="ARBA00022801"/>
    </source>
</evidence>
<evidence type="ECO:0000256" key="7">
    <source>
        <dbReference type="SAM" id="Phobius"/>
    </source>
</evidence>
<dbReference type="GO" id="GO:0004252">
    <property type="term" value="F:serine-type endopeptidase activity"/>
    <property type="evidence" value="ECO:0007669"/>
    <property type="project" value="UniProtKB-UniRule"/>
</dbReference>
<feature type="compositionally biased region" description="Pro residues" evidence="6">
    <location>
        <begin position="11"/>
        <end position="33"/>
    </location>
</feature>
<keyword evidence="7" id="KW-0472">Membrane</keyword>
<evidence type="ECO:0000313" key="9">
    <source>
        <dbReference type="EMBL" id="GLZ77016.1"/>
    </source>
</evidence>
<evidence type="ECO:0000313" key="10">
    <source>
        <dbReference type="Proteomes" id="UP001165079"/>
    </source>
</evidence>
<dbReference type="InterPro" id="IPR015500">
    <property type="entry name" value="Peptidase_S8_subtilisin-rel"/>
</dbReference>
<feature type="domain" description="Peptidase S8/S53" evidence="8">
    <location>
        <begin position="504"/>
        <end position="758"/>
    </location>
</feature>
<feature type="active site" description="Charge relay system" evidence="5">
    <location>
        <position position="724"/>
    </location>
</feature>
<comment type="caution">
    <text evidence="9">The sequence shown here is derived from an EMBL/GenBank/DDBJ whole genome shotgun (WGS) entry which is preliminary data.</text>
</comment>
<feature type="region of interest" description="Disordered" evidence="6">
    <location>
        <begin position="1"/>
        <end position="36"/>
    </location>
</feature>
<dbReference type="PANTHER" id="PTHR43399:SF4">
    <property type="entry name" value="CELL WALL-ASSOCIATED PROTEASE"/>
    <property type="match status" value="1"/>
</dbReference>
<dbReference type="AlphaFoldDB" id="A0A9W6W907"/>
<dbReference type="InterPro" id="IPR023828">
    <property type="entry name" value="Peptidase_S8_Ser-AS"/>
</dbReference>
<dbReference type="EMBL" id="BSTX01000001">
    <property type="protein sequence ID" value="GLZ77016.1"/>
    <property type="molecule type" value="Genomic_DNA"/>
</dbReference>
<dbReference type="PANTHER" id="PTHR43399">
    <property type="entry name" value="SUBTILISIN-RELATED"/>
    <property type="match status" value="1"/>
</dbReference>
<dbReference type="Gene3D" id="3.40.50.200">
    <property type="entry name" value="Peptidase S8/S53 domain"/>
    <property type="match status" value="1"/>
</dbReference>
<feature type="transmembrane region" description="Helical" evidence="7">
    <location>
        <begin position="347"/>
        <end position="369"/>
    </location>
</feature>
<evidence type="ECO:0000256" key="1">
    <source>
        <dbReference type="ARBA" id="ARBA00011073"/>
    </source>
</evidence>
<evidence type="ECO:0000256" key="5">
    <source>
        <dbReference type="PROSITE-ProRule" id="PRU01240"/>
    </source>
</evidence>
<keyword evidence="7" id="KW-0812">Transmembrane</keyword>
<feature type="transmembrane region" description="Helical" evidence="7">
    <location>
        <begin position="141"/>
        <end position="160"/>
    </location>
</feature>
<feature type="compositionally biased region" description="Basic and acidic residues" evidence="6">
    <location>
        <begin position="1"/>
        <end position="10"/>
    </location>
</feature>
<evidence type="ECO:0000256" key="4">
    <source>
        <dbReference type="ARBA" id="ARBA00022825"/>
    </source>
</evidence>
<feature type="transmembrane region" description="Helical" evidence="7">
    <location>
        <begin position="43"/>
        <end position="62"/>
    </location>
</feature>
<keyword evidence="2 5" id="KW-0645">Protease</keyword>
<feature type="active site" description="Charge relay system" evidence="5">
    <location>
        <position position="550"/>
    </location>
</feature>
<feature type="transmembrane region" description="Helical" evidence="7">
    <location>
        <begin position="235"/>
        <end position="254"/>
    </location>
</feature>
<reference evidence="9" key="1">
    <citation type="submission" date="2023-03" db="EMBL/GenBank/DDBJ databases">
        <title>Actinorhabdospora filicis NBRC 111898.</title>
        <authorList>
            <person name="Ichikawa N."/>
            <person name="Sato H."/>
            <person name="Tonouchi N."/>
        </authorList>
    </citation>
    <scope>NUCLEOTIDE SEQUENCE</scope>
    <source>
        <strain evidence="9">NBRC 111898</strain>
    </source>
</reference>
<dbReference type="InterPro" id="IPR036852">
    <property type="entry name" value="Peptidase_S8/S53_dom_sf"/>
</dbReference>
<dbReference type="PRINTS" id="PR00723">
    <property type="entry name" value="SUBTILISIN"/>
</dbReference>
<dbReference type="Pfam" id="PF00082">
    <property type="entry name" value="Peptidase_S8"/>
    <property type="match status" value="1"/>
</dbReference>
<keyword evidence="10" id="KW-1185">Reference proteome</keyword>
<keyword evidence="3 5" id="KW-0378">Hydrolase</keyword>
<protein>
    <submittedName>
        <fullName evidence="9">Peptidase S8</fullName>
    </submittedName>
</protein>
<feature type="transmembrane region" description="Helical" evidence="7">
    <location>
        <begin position="260"/>
        <end position="278"/>
    </location>
</feature>
<sequence length="795" mass="80883">MTTPEGRLEADPPPPPPTAVGTLEPPPPPPPAARPESTWGPFAAIYTVLAGLWAVAWTFLFQGGGWVVWQIGLLYNQDSGRAFWPGVTIAGAVTVALAMLPMLFMRRWPAAWAAGGAWLGASVAMLLLAAPKLVPGVVNELALAAQGALALLIAVVAWLIRRPRRSEPQPSGRYWWAAVVGLAAFVPWTWAGALGSWWETGAAVLAAAGCAALAATVLGERFWAPFVDGPAWRRVLGGGATAGVALFMIGTGFGATGVQLLVMTVAAALGFAIAALQTGARAGRVVALAVGPAVLGPLAFVDSDEFVPLVTGPEFGTWAGWAALIAVGAAWLAGLVYALLSSRIIRLPAVGAGVTVVALAAACAVYYTAGSPGTFGERLFVVMGGQADLSGLEFLPRERRLTETYQRLTAYAEATQKELRAELDSRGLSYTPFYLVNAIAVDTGPESRPWLEERGDVARVLIAPRTRPVPAPASPIHGDTAVNGVQPNITQIGAPEAWAKGFDGTGITIGIADSGVDGTHPALASGYRGGADSWFDPVNGTSAPNDPNGHGTHALGLALGRDGIGVAPGASWMGCANLPRNMGNPIDYTACLQFMLAPFPQGGDPFTAGDPSRAPDIITNSWGCPGMEGCSGDVLRPAVQALTGAGIFFAVAAGNTGPDCGSVADEPADLPESFSVGAVNKSGEVTEFSSRGPSSVGKPDVVAPGEEVVSSVPGGGYTALSGTSMATPHVAGVVALLWQARPELAGDIAGTVAALKSTAVPANGARTLSGEQSLSACGGNVAGAGVVSVPGALGL</sequence>
<dbReference type="GO" id="GO:0006508">
    <property type="term" value="P:proteolysis"/>
    <property type="evidence" value="ECO:0007669"/>
    <property type="project" value="UniProtKB-KW"/>
</dbReference>
<dbReference type="InterPro" id="IPR051048">
    <property type="entry name" value="Peptidase_S8/S53_subtilisin"/>
</dbReference>
<accession>A0A9W6W907</accession>
<feature type="transmembrane region" description="Helical" evidence="7">
    <location>
        <begin position="285"/>
        <end position="301"/>
    </location>
</feature>
<feature type="active site" description="Charge relay system" evidence="5">
    <location>
        <position position="513"/>
    </location>
</feature>
<dbReference type="Proteomes" id="UP001165079">
    <property type="component" value="Unassembled WGS sequence"/>
</dbReference>
<dbReference type="PROSITE" id="PS00138">
    <property type="entry name" value="SUBTILASE_SER"/>
    <property type="match status" value="1"/>
</dbReference>
<feature type="transmembrane region" description="Helical" evidence="7">
    <location>
        <begin position="202"/>
        <end position="223"/>
    </location>
</feature>
<evidence type="ECO:0000256" key="6">
    <source>
        <dbReference type="SAM" id="MobiDB-lite"/>
    </source>
</evidence>
<organism evidence="9 10">
    <name type="scientific">Actinorhabdospora filicis</name>
    <dbReference type="NCBI Taxonomy" id="1785913"/>
    <lineage>
        <taxon>Bacteria</taxon>
        <taxon>Bacillati</taxon>
        <taxon>Actinomycetota</taxon>
        <taxon>Actinomycetes</taxon>
        <taxon>Micromonosporales</taxon>
        <taxon>Micromonosporaceae</taxon>
        <taxon>Actinorhabdospora</taxon>
    </lineage>
</organism>
<feature type="transmembrane region" description="Helical" evidence="7">
    <location>
        <begin position="321"/>
        <end position="340"/>
    </location>
</feature>
<feature type="transmembrane region" description="Helical" evidence="7">
    <location>
        <begin position="82"/>
        <end position="104"/>
    </location>
</feature>
<dbReference type="SUPFAM" id="SSF52743">
    <property type="entry name" value="Subtilisin-like"/>
    <property type="match status" value="1"/>
</dbReference>
<keyword evidence="7" id="KW-1133">Transmembrane helix</keyword>
<keyword evidence="4 5" id="KW-0720">Serine protease</keyword>
<evidence type="ECO:0000256" key="2">
    <source>
        <dbReference type="ARBA" id="ARBA00022670"/>
    </source>
</evidence>
<proteinExistence type="inferred from homology"/>
<feature type="transmembrane region" description="Helical" evidence="7">
    <location>
        <begin position="111"/>
        <end position="129"/>
    </location>
</feature>
<dbReference type="InterPro" id="IPR000209">
    <property type="entry name" value="Peptidase_S8/S53_dom"/>
</dbReference>
<feature type="transmembrane region" description="Helical" evidence="7">
    <location>
        <begin position="172"/>
        <end position="190"/>
    </location>
</feature>